<dbReference type="Proteomes" id="UP000199580">
    <property type="component" value="Unassembled WGS sequence"/>
</dbReference>
<reference evidence="1 2" key="1">
    <citation type="submission" date="2016-10" db="EMBL/GenBank/DDBJ databases">
        <authorList>
            <person name="de Groot N.N."/>
        </authorList>
    </citation>
    <scope>NUCLEOTIDE SEQUENCE [LARGE SCALE GENOMIC DNA]</scope>
    <source>
        <strain evidence="1 2">CGMCC 1.10076</strain>
    </source>
</reference>
<name>A0A1G8RNP6_9FLAO</name>
<dbReference type="STRING" id="1128970.SAMN04487935_0211"/>
<accession>A0A1G8RNP6</accession>
<keyword evidence="2" id="KW-1185">Reference proteome</keyword>
<evidence type="ECO:0008006" key="3">
    <source>
        <dbReference type="Google" id="ProtNLM"/>
    </source>
</evidence>
<evidence type="ECO:0000313" key="1">
    <source>
        <dbReference type="EMBL" id="SDJ18618.1"/>
    </source>
</evidence>
<proteinExistence type="predicted"/>
<organism evidence="1 2">
    <name type="scientific">Flavobacterium noncentrifugens</name>
    <dbReference type="NCBI Taxonomy" id="1128970"/>
    <lineage>
        <taxon>Bacteria</taxon>
        <taxon>Pseudomonadati</taxon>
        <taxon>Bacteroidota</taxon>
        <taxon>Flavobacteriia</taxon>
        <taxon>Flavobacteriales</taxon>
        <taxon>Flavobacteriaceae</taxon>
        <taxon>Flavobacterium</taxon>
    </lineage>
</organism>
<gene>
    <name evidence="1" type="ORF">SAMN04487935_0211</name>
</gene>
<dbReference type="RefSeq" id="WP_245699294.1">
    <property type="nucleotide sequence ID" value="NZ_BKAI01000001.1"/>
</dbReference>
<dbReference type="EMBL" id="FNEZ01000001">
    <property type="protein sequence ID" value="SDJ18618.1"/>
    <property type="molecule type" value="Genomic_DNA"/>
</dbReference>
<sequence>MKLKITFLIAFLFCVQLSIGQKAVDRVFYGRIFTDTIAAENVNVLNSRTGLTTASDSKGLFHIPAKTGDALVLSAVNLETRRKIIKDEDLNSNLIILKMASKVTELNEINVNENSQINAVNLGIMPAGQKKYTPAESKLYTAQSGILDPLLNKISGRTTMLKKEVQVERNEKLLLKLDGLYEDQFYIETLKIPQIYIKGFQYYIIEDPDFVRALEAKNKTLMLFYIKKLALNYSEIISNEN</sequence>
<evidence type="ECO:0000313" key="2">
    <source>
        <dbReference type="Proteomes" id="UP000199580"/>
    </source>
</evidence>
<dbReference type="AlphaFoldDB" id="A0A1G8RNP6"/>
<protein>
    <recommendedName>
        <fullName evidence="3">CarboxypepD_reg-like domain-containing protein</fullName>
    </recommendedName>
</protein>